<keyword evidence="1 2" id="KW-0378">Hydrolase</keyword>
<dbReference type="PANTHER" id="PTHR33886">
    <property type="entry name" value="UNSATURATED RHAMNOGALACTURONAN HYDROLASE (EUROFUNG)"/>
    <property type="match status" value="1"/>
</dbReference>
<dbReference type="GO" id="GO:0005975">
    <property type="term" value="P:carbohydrate metabolic process"/>
    <property type="evidence" value="ECO:0007669"/>
    <property type="project" value="InterPro"/>
</dbReference>
<dbReference type="SUPFAM" id="SSF48208">
    <property type="entry name" value="Six-hairpin glycosidases"/>
    <property type="match status" value="1"/>
</dbReference>
<dbReference type="InterPro" id="IPR010905">
    <property type="entry name" value="Glyco_hydro_88"/>
</dbReference>
<dbReference type="Gene3D" id="1.50.10.10">
    <property type="match status" value="1"/>
</dbReference>
<reference evidence="2" key="1">
    <citation type="journal article" date="2021" name="PeerJ">
        <title>Extensive microbial diversity within the chicken gut microbiome revealed by metagenomics and culture.</title>
        <authorList>
            <person name="Gilroy R."/>
            <person name="Ravi A."/>
            <person name="Getino M."/>
            <person name="Pursley I."/>
            <person name="Horton D.L."/>
            <person name="Alikhan N.F."/>
            <person name="Baker D."/>
            <person name="Gharbi K."/>
            <person name="Hall N."/>
            <person name="Watson M."/>
            <person name="Adriaenssens E.M."/>
            <person name="Foster-Nyarko E."/>
            <person name="Jarju S."/>
            <person name="Secka A."/>
            <person name="Antonio M."/>
            <person name="Oren A."/>
            <person name="Chaudhuri R.R."/>
            <person name="La Ragione R."/>
            <person name="Hildebrand F."/>
            <person name="Pallen M.J."/>
        </authorList>
    </citation>
    <scope>NUCLEOTIDE SEQUENCE</scope>
    <source>
        <strain evidence="2">ChiHjej12B11-16260</strain>
    </source>
</reference>
<dbReference type="Pfam" id="PF07470">
    <property type="entry name" value="Glyco_hydro_88"/>
    <property type="match status" value="1"/>
</dbReference>
<evidence type="ECO:0000313" key="3">
    <source>
        <dbReference type="Proteomes" id="UP000824246"/>
    </source>
</evidence>
<accession>A0A9D1VSB5</accession>
<feature type="non-terminal residue" evidence="2">
    <location>
        <position position="1"/>
    </location>
</feature>
<organism evidence="2 3">
    <name type="scientific">Candidatus Barnesiella excrementipullorum</name>
    <dbReference type="NCBI Taxonomy" id="2838479"/>
    <lineage>
        <taxon>Bacteria</taxon>
        <taxon>Pseudomonadati</taxon>
        <taxon>Bacteroidota</taxon>
        <taxon>Bacteroidia</taxon>
        <taxon>Bacteroidales</taxon>
        <taxon>Barnesiellaceae</taxon>
        <taxon>Barnesiella</taxon>
    </lineage>
</organism>
<dbReference type="GO" id="GO:0016787">
    <property type="term" value="F:hydrolase activity"/>
    <property type="evidence" value="ECO:0007669"/>
    <property type="project" value="UniProtKB-KW"/>
</dbReference>
<evidence type="ECO:0000313" key="2">
    <source>
        <dbReference type="EMBL" id="HIX45964.1"/>
    </source>
</evidence>
<name>A0A9D1VSB5_9BACT</name>
<protein>
    <submittedName>
        <fullName evidence="2">Glycoside hydrolase family 88 protein</fullName>
    </submittedName>
</protein>
<dbReference type="Proteomes" id="UP000824246">
    <property type="component" value="Unassembled WGS sequence"/>
</dbReference>
<dbReference type="InterPro" id="IPR008928">
    <property type="entry name" value="6-hairpin_glycosidase_sf"/>
</dbReference>
<dbReference type="PANTHER" id="PTHR33886:SF8">
    <property type="entry name" value="UNSATURATED RHAMNOGALACTURONAN HYDROLASE (EUROFUNG)"/>
    <property type="match status" value="1"/>
</dbReference>
<proteinExistence type="predicted"/>
<dbReference type="InterPro" id="IPR012341">
    <property type="entry name" value="6hp_glycosidase-like_sf"/>
</dbReference>
<gene>
    <name evidence="2" type="ORF">H9982_07060</name>
</gene>
<dbReference type="EMBL" id="DXFB01000182">
    <property type="protein sequence ID" value="HIX45964.1"/>
    <property type="molecule type" value="Genomic_DNA"/>
</dbReference>
<comment type="caution">
    <text evidence="2">The sequence shown here is derived from an EMBL/GenBank/DDBJ whole genome shotgun (WGS) entry which is preliminary data.</text>
</comment>
<evidence type="ECO:0000256" key="1">
    <source>
        <dbReference type="ARBA" id="ARBA00022801"/>
    </source>
</evidence>
<sequence>DYSLDRINSGKYLFDVYDLTGEERYKKALDLLRSQFENQPRNEDGGFWHKKVYPHQVWLDGIYMGSPFLAEYASRYESDPLRSADYAEVIRQIVMAAHHTYDYESRLYKHACDVSRQMFWCDPVTGQSKHCWGRALGWYAMAIVDNLEFIPADFEGRKQVVDILLHIAAQLERYADPETGLWYQVMDRSGEPGNYLESSASCMFAYALYKGVRLGVLPEKYLAVADKAWQGILDRFIKVDEKGQVHITEVCAVAGLGGKEKRPGDYDYYIHEKKRDNDAKAVGPFILTALEVERLQGK</sequence>
<dbReference type="InterPro" id="IPR052043">
    <property type="entry name" value="PolySaccharide_Degr_Enz"/>
</dbReference>
<dbReference type="AlphaFoldDB" id="A0A9D1VSB5"/>
<reference evidence="2" key="2">
    <citation type="submission" date="2021-04" db="EMBL/GenBank/DDBJ databases">
        <authorList>
            <person name="Gilroy R."/>
        </authorList>
    </citation>
    <scope>NUCLEOTIDE SEQUENCE</scope>
    <source>
        <strain evidence="2">ChiHjej12B11-16260</strain>
    </source>
</reference>